<dbReference type="EMBL" id="VIGV01000004">
    <property type="protein sequence ID" value="TWS23205.1"/>
    <property type="molecule type" value="Genomic_DNA"/>
</dbReference>
<keyword evidence="2" id="KW-1185">Reference proteome</keyword>
<proteinExistence type="predicted"/>
<accession>A0A5C5RM87</accession>
<comment type="caution">
    <text evidence="1">The sequence shown here is derived from an EMBL/GenBank/DDBJ whole genome shotgun (WGS) entry which is preliminary data.</text>
</comment>
<protein>
    <recommendedName>
        <fullName evidence="3">Helix-turn-helix domain-containing protein</fullName>
    </recommendedName>
</protein>
<evidence type="ECO:0000313" key="2">
    <source>
        <dbReference type="Proteomes" id="UP000319792"/>
    </source>
</evidence>
<evidence type="ECO:0000313" key="1">
    <source>
        <dbReference type="EMBL" id="TWS23205.1"/>
    </source>
</evidence>
<dbReference type="OrthoDB" id="5082753at2"/>
<evidence type="ECO:0008006" key="3">
    <source>
        <dbReference type="Google" id="ProtNLM"/>
    </source>
</evidence>
<reference evidence="1 2" key="1">
    <citation type="submission" date="2019-08" db="EMBL/GenBank/DDBJ databases">
        <title>Tsukamurella conjunctivitidis sp. nov., Tsukamurella assacharolytica sp. nov. and Tsukamurella sputae sp. nov. isolated from patients with conjunctivitis, bacteraemia (lymphoma) and respiratory infection (sputum) in Hong Kong.</title>
        <authorList>
            <person name="Fok K.M.N."/>
            <person name="Fong J.Y.H."/>
        </authorList>
    </citation>
    <scope>NUCLEOTIDE SEQUENCE [LARGE SCALE GENOMIC DNA]</scope>
    <source>
        <strain evidence="1 2">HKU70</strain>
    </source>
</reference>
<sequence length="62" mass="6776">MTASEAARISGVTRRAINQAIADGRLQTTRKLPGRTGAYLLSLDEVRKYAELTRKKDKAVSA</sequence>
<dbReference type="Proteomes" id="UP000319792">
    <property type="component" value="Unassembled WGS sequence"/>
</dbReference>
<organism evidence="1 2">
    <name type="scientific">Tsukamurella sputi</name>
    <dbReference type="NCBI Taxonomy" id="2591848"/>
    <lineage>
        <taxon>Bacteria</taxon>
        <taxon>Bacillati</taxon>
        <taxon>Actinomycetota</taxon>
        <taxon>Actinomycetes</taxon>
        <taxon>Mycobacteriales</taxon>
        <taxon>Tsukamurellaceae</taxon>
        <taxon>Tsukamurella</taxon>
    </lineage>
</organism>
<dbReference type="AlphaFoldDB" id="A0A5C5RM87"/>
<gene>
    <name evidence="1" type="ORF">FK268_12865</name>
</gene>
<name>A0A5C5RM87_9ACTN</name>
<dbReference type="RefSeq" id="WP_146434647.1">
    <property type="nucleotide sequence ID" value="NZ_VIGV01000004.1"/>
</dbReference>